<dbReference type="OrthoDB" id="594838at2"/>
<dbReference type="eggNOG" id="COG2898">
    <property type="taxonomic scope" value="Bacteria"/>
</dbReference>
<reference key="2">
    <citation type="submission" date="2011-02" db="EMBL/GenBank/DDBJ databases">
        <title>Genome sequence of Microbacterium testaceum StLB037.</title>
        <authorList>
            <person name="Morohoshi T."/>
            <person name="Wang W.Z."/>
            <person name="Someya N."/>
            <person name="Ikeda T."/>
        </authorList>
    </citation>
    <scope>NUCLEOTIDE SEQUENCE</scope>
    <source>
        <strain>StLB037</strain>
    </source>
</reference>
<dbReference type="GO" id="GO:0055091">
    <property type="term" value="P:phospholipid homeostasis"/>
    <property type="evidence" value="ECO:0007669"/>
    <property type="project" value="TreeGrafter"/>
</dbReference>
<feature type="transmembrane region" description="Helical" evidence="6">
    <location>
        <begin position="404"/>
        <end position="427"/>
    </location>
</feature>
<feature type="transmembrane region" description="Helical" evidence="6">
    <location>
        <begin position="320"/>
        <end position="341"/>
    </location>
</feature>
<dbReference type="SUPFAM" id="SSF55729">
    <property type="entry name" value="Acyl-CoA N-acyltransferases (Nat)"/>
    <property type="match status" value="1"/>
</dbReference>
<dbReference type="GO" id="GO:0005886">
    <property type="term" value="C:plasma membrane"/>
    <property type="evidence" value="ECO:0007669"/>
    <property type="project" value="UniProtKB-SubCell"/>
</dbReference>
<feature type="transmembrane region" description="Helical" evidence="6">
    <location>
        <begin position="361"/>
        <end position="383"/>
    </location>
</feature>
<dbReference type="KEGG" id="mts:MTES_1296"/>
<dbReference type="STRING" id="979556.MTES_1296"/>
<evidence type="ECO:0000256" key="1">
    <source>
        <dbReference type="ARBA" id="ARBA00004651"/>
    </source>
</evidence>
<evidence type="ECO:0000259" key="7">
    <source>
        <dbReference type="Pfam" id="PF09924"/>
    </source>
</evidence>
<dbReference type="PANTHER" id="PTHR34697">
    <property type="entry name" value="PHOSPHATIDYLGLYCEROL LYSYLTRANSFERASE"/>
    <property type="match status" value="1"/>
</dbReference>
<dbReference type="InterPro" id="IPR016181">
    <property type="entry name" value="Acyl_CoA_acyltransferase"/>
</dbReference>
<evidence type="ECO:0000256" key="4">
    <source>
        <dbReference type="ARBA" id="ARBA00022989"/>
    </source>
</evidence>
<organism evidence="8 9">
    <name type="scientific">Microbacterium testaceum (strain StLB037)</name>
    <dbReference type="NCBI Taxonomy" id="979556"/>
    <lineage>
        <taxon>Bacteria</taxon>
        <taxon>Bacillati</taxon>
        <taxon>Actinomycetota</taxon>
        <taxon>Actinomycetes</taxon>
        <taxon>Micrococcales</taxon>
        <taxon>Microbacteriaceae</taxon>
        <taxon>Microbacterium</taxon>
    </lineage>
</organism>
<sequence length="846" mass="90220">MSQVSTLPERAPATPRVSRATFPLRPRGSAAFLRRRLGTLAIAAAVAAVSLVTMRTDIARVGTGPFDLRDMLLALMSVDRPTTLAVVLAVTLVVCGFAEGAFGTRRLLATFFGGGIVVGVIGLAVGVFEDRVIPAIPLNDMPVSGAPPLAGLLTVAMAASCFASPLWRRRIRLGSVVFALTLFLYAASASDMYTLIALPVGVGAGLLLGGSSAPGVLRSSLREKRVLLAALTAIIAVGPVIATLWGSGAGLLSVYGWLSYDPLATVNDVVCAIGSDAAPCPSPVNAYAELQPWAGWIALLPQLVLLIAAWGILRGRRGALHLAVVVNVLTFVAMVGLVTVSEIDTLEQLADARAAFAVVDAWQTVLSMVVGALLPLAAAVILLRFRSAAQIPSARAVRRRFVTTIAGAAIIASALALVGILAFSGGFRPWPDVSTLVATLPLRLLPPSLLPAEALAFVPVTGAAQTAWYLPPLLFWIAVVVATVRFIAGSRAEAGTPDRERARALLSAGSGDTLGHMALWEGNSYWFSPDARAAVAYRVRGAFAVTLGGPFGPDRDAETVGRDFADFCERQGWTPVFYSVDEADRTRLEPLGWPRLQVAEEAFLDPTTWTPAGKKRQDVRTATNRAEREGVTADWTRWSALSFLERSQIRDISEAWVADKTIPEMGFTLGSTDQIDDTSVRLLLARDAHGRIVAFTSWIPIHRDGAVAGYALDVMRRRDEAMNGVMEFLIGRAVEQLRADGMTVMSLSGSPLARHSTVAEHERSPLDRGLDTLSALLEPAYGFRSLANFKKKFQPEFSPLWMVYPDATQLPAIAIALIRCYIPGLTLRQAAQLGGALRRAREGAAA</sequence>
<accession>E8N743</accession>
<feature type="transmembrane region" description="Helical" evidence="6">
    <location>
        <begin position="468"/>
        <end position="488"/>
    </location>
</feature>
<evidence type="ECO:0000256" key="2">
    <source>
        <dbReference type="ARBA" id="ARBA00022475"/>
    </source>
</evidence>
<gene>
    <name evidence="8" type="ordered locus">MTES_1296</name>
</gene>
<feature type="transmembrane region" description="Helical" evidence="6">
    <location>
        <begin position="229"/>
        <end position="258"/>
    </location>
</feature>
<dbReference type="InterPro" id="IPR024320">
    <property type="entry name" value="LPG_synthase_C"/>
</dbReference>
<dbReference type="AlphaFoldDB" id="E8N743"/>
<feature type="transmembrane region" description="Helical" evidence="6">
    <location>
        <begin position="148"/>
        <end position="166"/>
    </location>
</feature>
<dbReference type="Pfam" id="PF09924">
    <property type="entry name" value="LPG_synthase_C"/>
    <property type="match status" value="1"/>
</dbReference>
<evidence type="ECO:0000313" key="9">
    <source>
        <dbReference type="Proteomes" id="UP000008975"/>
    </source>
</evidence>
<protein>
    <submittedName>
        <fullName evidence="8">Uncharacterized conserved protein</fullName>
    </submittedName>
</protein>
<evidence type="ECO:0000256" key="3">
    <source>
        <dbReference type="ARBA" id="ARBA00022692"/>
    </source>
</evidence>
<feature type="domain" description="Phosphatidylglycerol lysyltransferase C-terminal" evidence="7">
    <location>
        <begin position="504"/>
        <end position="804"/>
    </location>
</feature>
<name>E8N743_MICTS</name>
<dbReference type="EMBL" id="AP012052">
    <property type="protein sequence ID" value="BAJ74260.1"/>
    <property type="molecule type" value="Genomic_DNA"/>
</dbReference>
<evidence type="ECO:0000256" key="5">
    <source>
        <dbReference type="ARBA" id="ARBA00023136"/>
    </source>
</evidence>
<evidence type="ECO:0000256" key="6">
    <source>
        <dbReference type="SAM" id="Phobius"/>
    </source>
</evidence>
<feature type="transmembrane region" description="Helical" evidence="6">
    <location>
        <begin position="173"/>
        <end position="190"/>
    </location>
</feature>
<comment type="subcellular location">
    <subcellularLocation>
        <location evidence="1">Cell membrane</location>
        <topology evidence="1">Multi-pass membrane protein</topology>
    </subcellularLocation>
</comment>
<evidence type="ECO:0000313" key="8">
    <source>
        <dbReference type="EMBL" id="BAJ74260.1"/>
    </source>
</evidence>
<proteinExistence type="predicted"/>
<feature type="transmembrane region" description="Helical" evidence="6">
    <location>
        <begin position="107"/>
        <end position="128"/>
    </location>
</feature>
<dbReference type="InterPro" id="IPR051211">
    <property type="entry name" value="PG_lysyltransferase"/>
</dbReference>
<feature type="transmembrane region" description="Helical" evidence="6">
    <location>
        <begin position="74"/>
        <end position="95"/>
    </location>
</feature>
<feature type="transmembrane region" description="Helical" evidence="6">
    <location>
        <begin position="293"/>
        <end position="313"/>
    </location>
</feature>
<dbReference type="RefSeq" id="WP_013584385.1">
    <property type="nucleotide sequence ID" value="NC_015125.1"/>
</dbReference>
<feature type="transmembrane region" description="Helical" evidence="6">
    <location>
        <begin position="196"/>
        <end position="217"/>
    </location>
</feature>
<keyword evidence="5 6" id="KW-0472">Membrane</keyword>
<feature type="transmembrane region" description="Helical" evidence="6">
    <location>
        <begin position="37"/>
        <end position="54"/>
    </location>
</feature>
<keyword evidence="4 6" id="KW-1133">Transmembrane helix</keyword>
<dbReference type="HOGENOM" id="CLU_017891_0_0_11"/>
<keyword evidence="2" id="KW-1003">Cell membrane</keyword>
<dbReference type="Proteomes" id="UP000008975">
    <property type="component" value="Chromosome"/>
</dbReference>
<dbReference type="PANTHER" id="PTHR34697:SF2">
    <property type="entry name" value="PHOSPHATIDYLGLYCEROL LYSYLTRANSFERASE"/>
    <property type="match status" value="1"/>
</dbReference>
<reference evidence="8 9" key="1">
    <citation type="journal article" date="2011" name="J. Bacteriol.">
        <title>Genome sequence of Microbacterium testaceum StLB037, an N-acylhomoserine lactone-degrading bacterium isolated from potato leaves.</title>
        <authorList>
            <person name="Morohoshi T."/>
            <person name="Wang W.-Z."/>
            <person name="Someya N."/>
            <person name="Ikeda T."/>
        </authorList>
    </citation>
    <scope>NUCLEOTIDE SEQUENCE [LARGE SCALE GENOMIC DNA]</scope>
    <source>
        <strain evidence="8 9">StLB037</strain>
    </source>
</reference>
<dbReference type="GO" id="GO:0016755">
    <property type="term" value="F:aminoacyltransferase activity"/>
    <property type="evidence" value="ECO:0007669"/>
    <property type="project" value="TreeGrafter"/>
</dbReference>
<keyword evidence="3 6" id="KW-0812">Transmembrane</keyword>